<evidence type="ECO:0000313" key="2">
    <source>
        <dbReference type="Proteomes" id="UP001057402"/>
    </source>
</evidence>
<accession>A0ACB9QJL2</accession>
<organism evidence="1 2">
    <name type="scientific">Melastoma candidum</name>
    <dbReference type="NCBI Taxonomy" id="119954"/>
    <lineage>
        <taxon>Eukaryota</taxon>
        <taxon>Viridiplantae</taxon>
        <taxon>Streptophyta</taxon>
        <taxon>Embryophyta</taxon>
        <taxon>Tracheophyta</taxon>
        <taxon>Spermatophyta</taxon>
        <taxon>Magnoliopsida</taxon>
        <taxon>eudicotyledons</taxon>
        <taxon>Gunneridae</taxon>
        <taxon>Pentapetalae</taxon>
        <taxon>rosids</taxon>
        <taxon>malvids</taxon>
        <taxon>Myrtales</taxon>
        <taxon>Melastomataceae</taxon>
        <taxon>Melastomatoideae</taxon>
        <taxon>Melastomateae</taxon>
        <taxon>Melastoma</taxon>
    </lineage>
</organism>
<reference evidence="2" key="1">
    <citation type="journal article" date="2023" name="Front. Plant Sci.">
        <title>Chromosomal-level genome assembly of Melastoma candidum provides insights into trichome evolution.</title>
        <authorList>
            <person name="Zhong Y."/>
            <person name="Wu W."/>
            <person name="Sun C."/>
            <person name="Zou P."/>
            <person name="Liu Y."/>
            <person name="Dai S."/>
            <person name="Zhou R."/>
        </authorList>
    </citation>
    <scope>NUCLEOTIDE SEQUENCE [LARGE SCALE GENOMIC DNA]</scope>
</reference>
<evidence type="ECO:0000313" key="1">
    <source>
        <dbReference type="EMBL" id="KAI4366516.1"/>
    </source>
</evidence>
<name>A0ACB9QJL2_9MYRT</name>
<proteinExistence type="predicted"/>
<keyword evidence="2" id="KW-1185">Reference proteome</keyword>
<dbReference type="EMBL" id="CM042885">
    <property type="protein sequence ID" value="KAI4366516.1"/>
    <property type="molecule type" value="Genomic_DNA"/>
</dbReference>
<dbReference type="Proteomes" id="UP001057402">
    <property type="component" value="Chromosome 6"/>
</dbReference>
<protein>
    <submittedName>
        <fullName evidence="1">Uncharacterized protein</fullName>
    </submittedName>
</protein>
<gene>
    <name evidence="1" type="ORF">MLD38_022386</name>
</gene>
<sequence>MERKSTSTFLVFLFIAFLAIGSEVASARRACGDSISSSGCNLNACKSACKAKYGKVTIPQDCKCEAGSCFCKYYC</sequence>
<comment type="caution">
    <text evidence="1">The sequence shown here is derived from an EMBL/GenBank/DDBJ whole genome shotgun (WGS) entry which is preliminary data.</text>
</comment>